<proteinExistence type="predicted"/>
<dbReference type="EMBL" id="VJMH01006813">
    <property type="protein sequence ID" value="KAF0687913.1"/>
    <property type="molecule type" value="Genomic_DNA"/>
</dbReference>
<keyword evidence="1" id="KW-0812">Transmembrane</keyword>
<keyword evidence="2" id="KW-0732">Signal</keyword>
<evidence type="ECO:0000256" key="2">
    <source>
        <dbReference type="SAM" id="SignalP"/>
    </source>
</evidence>
<organism evidence="4 5">
    <name type="scientific">Aphanomyces stellatus</name>
    <dbReference type="NCBI Taxonomy" id="120398"/>
    <lineage>
        <taxon>Eukaryota</taxon>
        <taxon>Sar</taxon>
        <taxon>Stramenopiles</taxon>
        <taxon>Oomycota</taxon>
        <taxon>Saprolegniomycetes</taxon>
        <taxon>Saprolegniales</taxon>
        <taxon>Verrucalvaceae</taxon>
        <taxon>Aphanomyces</taxon>
    </lineage>
</organism>
<feature type="signal peptide" evidence="2">
    <location>
        <begin position="1"/>
        <end position="15"/>
    </location>
</feature>
<reference evidence="4 5" key="1">
    <citation type="submission" date="2019-03" db="EMBL/GenBank/DDBJ databases">
        <authorList>
            <person name="Gaulin E."/>
            <person name="Dumas B."/>
        </authorList>
    </citation>
    <scope>NUCLEOTIDE SEQUENCE [LARGE SCALE GENOMIC DNA]</scope>
    <source>
        <strain evidence="4">CBS 568.67</strain>
    </source>
</reference>
<sequence length="1036" mass="115521">MRVWALAFTWATCTGLTDDTIFLPWRSAVSEDATLWKLPALKEGSATSGHDNDTGFTFPACEQARPLDVDCKYNILVAIADSMDGADVDVADGWIEYMRQWTETEIYLIQGRQCAISWTRQLLHVQPPRRVDHPCRTRTPVACLEDDVDDVAAMLLHSDTNPAHESHQALISPTKAKSTERFDAMVGFFSHAVEYNQMASFGQAHAIPRLWSMFHSSSTTSMSNLHAWSSRDSLLALDLLHMWAFHRVEMPYQCASVLPHGVPVLRIDSSSSSPRASTRRCLCQCPMDMVVNFVGGQHVCQDQTTTADDDACVHHRIKYGYDITEMDHDATNQCRVRHVVPRPIRHLPYPTRRHPTNASMVVQVVRHDNAIVFERLVAWTPPDPAPHGGPRQSLLQNAYWTAPGLYRIHVGWRNGTMCEASLAITDRVRPESLAQCPTTLPPSADDGLPSTRFGDRRIRTAEYSVQNLLAATAAVDQHYVYATHVRNDACSTTARCDVTHFARRDFFDDFTQPAPFASGRHCFADPLDEATLDRLRQSPFGSELERVAWQAPVADGGQCTRCCYYETELKEWWVDYSTQDPDASPSMVKASTCSGNGAVCRTEQCLTGFGRTFFAAAATAMPLVQANTMALLRTLYPALVATVDPSNEVHVLLECASFGQTQHGVCAYETTLASLVDLTAQVKDHTIVIAADERPFVQWRYRHVRRQTTWRSITGDSSDELQFDTPASTLALEAWSQCGLVAAVNLSIVLHLETPVCPDMDQMWYQSSSESHFGDMLQLYQRSAIAELTFDFDAATAGFHCDDVASRRGDDAQWTPTDVVCMGQFPGRAPALVVDHHEANTSLVRRFAIDPTDSHVETFQIECTFTYAHKFRPQRQVHVTATKRFRMDDRRHDDRSIVFVTHDEPACPGAKLHQLCRGVVVRPGVLTTQVTHVASTCCGDAVCAPLFSLAPDDERQDISLCAMDWNDDALAPCDEDVYLPLVFAARPMEHDTHFLLMGVCVVAGLGCIAVLVVSRSHALDRCRDDETCPYELCRAP</sequence>
<evidence type="ECO:0000256" key="1">
    <source>
        <dbReference type="SAM" id="Phobius"/>
    </source>
</evidence>
<dbReference type="EMBL" id="CAADRA010006836">
    <property type="protein sequence ID" value="VFT97091.1"/>
    <property type="molecule type" value="Genomic_DNA"/>
</dbReference>
<evidence type="ECO:0000313" key="4">
    <source>
        <dbReference type="EMBL" id="VFT97091.1"/>
    </source>
</evidence>
<dbReference type="AlphaFoldDB" id="A0A485LF09"/>
<evidence type="ECO:0000313" key="5">
    <source>
        <dbReference type="Proteomes" id="UP000332933"/>
    </source>
</evidence>
<dbReference type="Proteomes" id="UP000332933">
    <property type="component" value="Unassembled WGS sequence"/>
</dbReference>
<dbReference type="OrthoDB" id="74957at2759"/>
<evidence type="ECO:0000313" key="3">
    <source>
        <dbReference type="EMBL" id="KAF0687913.1"/>
    </source>
</evidence>
<feature type="transmembrane region" description="Helical" evidence="1">
    <location>
        <begin position="994"/>
        <end position="1013"/>
    </location>
</feature>
<feature type="chain" id="PRO_5036116496" evidence="2">
    <location>
        <begin position="16"/>
        <end position="1036"/>
    </location>
</feature>
<name>A0A485LF09_9STRA</name>
<reference evidence="3" key="2">
    <citation type="submission" date="2019-06" db="EMBL/GenBank/DDBJ databases">
        <title>Genomics analysis of Aphanomyces spp. identifies a new class of oomycete effector associated with host adaptation.</title>
        <authorList>
            <person name="Gaulin E."/>
        </authorList>
    </citation>
    <scope>NUCLEOTIDE SEQUENCE</scope>
    <source>
        <strain evidence="3">CBS 578.67</strain>
    </source>
</reference>
<keyword evidence="5" id="KW-1185">Reference proteome</keyword>
<keyword evidence="1" id="KW-0472">Membrane</keyword>
<keyword evidence="1" id="KW-1133">Transmembrane helix</keyword>
<gene>
    <name evidence="4" type="primary">Aste57867_20405</name>
    <name evidence="3" type="ORF">As57867_020339</name>
    <name evidence="4" type="ORF">ASTE57867_20405</name>
</gene>
<protein>
    <submittedName>
        <fullName evidence="4">Aste57867_20405 protein</fullName>
    </submittedName>
</protein>
<accession>A0A485LF09</accession>